<feature type="region of interest" description="Disordered" evidence="1">
    <location>
        <begin position="443"/>
        <end position="465"/>
    </location>
</feature>
<evidence type="ECO:0000313" key="2">
    <source>
        <dbReference type="EMBL" id="OMH86031.1"/>
    </source>
</evidence>
<dbReference type="PANTHER" id="PTHR28027:SF1">
    <property type="entry name" value="CAMP INDEPENDENT REGULATORY PROTEIN (AFU_ORTHOLOGUE AFUA_3G09640)"/>
    <property type="match status" value="1"/>
</dbReference>
<dbReference type="AlphaFoldDB" id="A0A1R1PYN1"/>
<accession>A0A1R1PYN1</accession>
<proteinExistence type="predicted"/>
<keyword evidence="3" id="KW-1185">Reference proteome</keyword>
<name>A0A1R1PYN1_ZANCU</name>
<evidence type="ECO:0000313" key="3">
    <source>
        <dbReference type="Proteomes" id="UP000188320"/>
    </source>
</evidence>
<comment type="caution">
    <text evidence="2">The sequence shown here is derived from an EMBL/GenBank/DDBJ whole genome shotgun (WGS) entry which is preliminary data.</text>
</comment>
<protein>
    <submittedName>
        <fullName evidence="2">cAMP-independent regulatory protein pac2</fullName>
    </submittedName>
</protein>
<dbReference type="EMBL" id="LSSK01000021">
    <property type="protein sequence ID" value="OMH86031.1"/>
    <property type="molecule type" value="Genomic_DNA"/>
</dbReference>
<sequence>MRRWTDGKFWSPSRVQGAFLCYQEWSGRRRAVVKGNTGGFMSYQGRGTEQEDELDKRKIIHKIDTGGQYMYNGGGEGSGSLQMMIGEQPGATSVLERNAYGMKNVILGDNRYNGNSDDINNINNRRYGEMSISGHPQSGHPKKNGIMKKALSIKTLDGKKLHIVTYFYKEDIESGRLLTPSTDPDFPAITIPPGIYPELVLDINGDEDGILPEDYGSESMPLNVEQRSHSYHFHHMAQHANEHRILTPTQLALPTTVKPPEYQKRTGSDLSIFENKRYYSGGDADELLMPNKRMNNNLSLYHNKNRSISNRSISGNSANATYRIKNMSITSNNNEQIAANRLPPLRYASNNFGKSRLYSASSNIDPLVNHRIHSSPNIPISSFAKFFPESQPNGPNGNRDGNGSNSSSNSTKWIPSRHNGSFLSVNYLANPAINPAINSATISTTNSTSNPTTNGTQEAPTSPPSAYTLTSLSTLDIYSSSANISSSSLKTARKPSEDSRQVDALNSTLNIF</sequence>
<reference evidence="3" key="1">
    <citation type="submission" date="2017-01" db="EMBL/GenBank/DDBJ databases">
        <authorList>
            <person name="Wang Y."/>
            <person name="White M."/>
            <person name="Kvist S."/>
            <person name="Moncalvo J.-M."/>
        </authorList>
    </citation>
    <scope>NUCLEOTIDE SEQUENCE [LARGE SCALE GENOMIC DNA]</scope>
    <source>
        <strain evidence="3">COL-18-3</strain>
    </source>
</reference>
<organism evidence="2 3">
    <name type="scientific">Zancudomyces culisetae</name>
    <name type="common">Gut fungus</name>
    <name type="synonym">Smittium culisetae</name>
    <dbReference type="NCBI Taxonomy" id="1213189"/>
    <lineage>
        <taxon>Eukaryota</taxon>
        <taxon>Fungi</taxon>
        <taxon>Fungi incertae sedis</taxon>
        <taxon>Zoopagomycota</taxon>
        <taxon>Kickxellomycotina</taxon>
        <taxon>Harpellomycetes</taxon>
        <taxon>Harpellales</taxon>
        <taxon>Legeriomycetaceae</taxon>
        <taxon>Zancudomyces</taxon>
    </lineage>
</organism>
<feature type="region of interest" description="Disordered" evidence="1">
    <location>
        <begin position="383"/>
        <end position="413"/>
    </location>
</feature>
<evidence type="ECO:0000256" key="1">
    <source>
        <dbReference type="SAM" id="MobiDB-lite"/>
    </source>
</evidence>
<feature type="compositionally biased region" description="Low complexity" evidence="1">
    <location>
        <begin position="443"/>
        <end position="456"/>
    </location>
</feature>
<gene>
    <name evidence="2" type="ORF">AX774_g412</name>
</gene>
<dbReference type="PANTHER" id="PTHR28027">
    <property type="entry name" value="TRANSCRIPTIONAL REGULATOR MIT1"/>
    <property type="match status" value="1"/>
</dbReference>
<dbReference type="Proteomes" id="UP000188320">
    <property type="component" value="Unassembled WGS sequence"/>
</dbReference>
<dbReference type="Pfam" id="PF09729">
    <property type="entry name" value="Gti1_Pac2"/>
    <property type="match status" value="1"/>
</dbReference>
<dbReference type="InterPro" id="IPR018608">
    <property type="entry name" value="Gti1/Pac2"/>
</dbReference>
<dbReference type="OrthoDB" id="5572844at2759"/>
<dbReference type="GO" id="GO:0003677">
    <property type="term" value="F:DNA binding"/>
    <property type="evidence" value="ECO:0007669"/>
    <property type="project" value="TreeGrafter"/>
</dbReference>
<feature type="compositionally biased region" description="Low complexity" evidence="1">
    <location>
        <begin position="393"/>
        <end position="410"/>
    </location>
</feature>